<evidence type="ECO:0000259" key="9">
    <source>
        <dbReference type="PROSITE" id="PS50109"/>
    </source>
</evidence>
<dbReference type="InterPro" id="IPR001610">
    <property type="entry name" value="PAC"/>
</dbReference>
<dbReference type="Gene3D" id="3.30.450.20">
    <property type="entry name" value="PAS domain"/>
    <property type="match status" value="1"/>
</dbReference>
<keyword evidence="4" id="KW-0808">Transferase</keyword>
<dbReference type="OrthoDB" id="9767435at2"/>
<dbReference type="PROSITE" id="PS50109">
    <property type="entry name" value="HIS_KIN"/>
    <property type="match status" value="1"/>
</dbReference>
<dbReference type="NCBIfam" id="TIGR00229">
    <property type="entry name" value="sensory_box"/>
    <property type="match status" value="1"/>
</dbReference>
<dbReference type="EMBL" id="VOOS01000001">
    <property type="protein sequence ID" value="TXB66615.1"/>
    <property type="molecule type" value="Genomic_DNA"/>
</dbReference>
<keyword evidence="7" id="KW-0067">ATP-binding</keyword>
<dbReference type="RefSeq" id="WP_147097410.1">
    <property type="nucleotide sequence ID" value="NZ_VOOS01000001.1"/>
</dbReference>
<dbReference type="InterPro" id="IPR000014">
    <property type="entry name" value="PAS"/>
</dbReference>
<proteinExistence type="predicted"/>
<organism evidence="12 13">
    <name type="scientific">Vicingus serpentipes</name>
    <dbReference type="NCBI Taxonomy" id="1926625"/>
    <lineage>
        <taxon>Bacteria</taxon>
        <taxon>Pseudomonadati</taxon>
        <taxon>Bacteroidota</taxon>
        <taxon>Flavobacteriia</taxon>
        <taxon>Flavobacteriales</taxon>
        <taxon>Vicingaceae</taxon>
        <taxon>Vicingus</taxon>
    </lineage>
</organism>
<keyword evidence="13" id="KW-1185">Reference proteome</keyword>
<dbReference type="Proteomes" id="UP000321721">
    <property type="component" value="Unassembled WGS sequence"/>
</dbReference>
<feature type="domain" description="PAS" evidence="10">
    <location>
        <begin position="11"/>
        <end position="57"/>
    </location>
</feature>
<keyword evidence="5" id="KW-0547">Nucleotide-binding</keyword>
<evidence type="ECO:0000256" key="2">
    <source>
        <dbReference type="ARBA" id="ARBA00012438"/>
    </source>
</evidence>
<dbReference type="AlphaFoldDB" id="A0A5C6RX98"/>
<feature type="domain" description="PAC" evidence="11">
    <location>
        <begin position="82"/>
        <end position="134"/>
    </location>
</feature>
<dbReference type="InterPro" id="IPR003594">
    <property type="entry name" value="HATPase_dom"/>
</dbReference>
<keyword evidence="3" id="KW-0597">Phosphoprotein</keyword>
<dbReference type="InterPro" id="IPR011495">
    <property type="entry name" value="Sig_transdc_His_kin_sub2_dim/P"/>
</dbReference>
<evidence type="ECO:0000259" key="11">
    <source>
        <dbReference type="PROSITE" id="PS50113"/>
    </source>
</evidence>
<feature type="domain" description="Histidine kinase" evidence="9">
    <location>
        <begin position="145"/>
        <end position="333"/>
    </location>
</feature>
<evidence type="ECO:0000256" key="8">
    <source>
        <dbReference type="ARBA" id="ARBA00023026"/>
    </source>
</evidence>
<dbReference type="Pfam" id="PF07568">
    <property type="entry name" value="HisKA_2"/>
    <property type="match status" value="1"/>
</dbReference>
<evidence type="ECO:0000259" key="10">
    <source>
        <dbReference type="PROSITE" id="PS50112"/>
    </source>
</evidence>
<dbReference type="InterPro" id="IPR035965">
    <property type="entry name" value="PAS-like_dom_sf"/>
</dbReference>
<evidence type="ECO:0000256" key="5">
    <source>
        <dbReference type="ARBA" id="ARBA00022741"/>
    </source>
</evidence>
<comment type="caution">
    <text evidence="12">The sequence shown here is derived from an EMBL/GenBank/DDBJ whole genome shotgun (WGS) entry which is preliminary data.</text>
</comment>
<dbReference type="InterPro" id="IPR036890">
    <property type="entry name" value="HATPase_C_sf"/>
</dbReference>
<gene>
    <name evidence="12" type="ORF">FRY74_00070</name>
</gene>
<evidence type="ECO:0000256" key="1">
    <source>
        <dbReference type="ARBA" id="ARBA00000085"/>
    </source>
</evidence>
<accession>A0A5C6RX98</accession>
<dbReference type="PROSITE" id="PS50112">
    <property type="entry name" value="PAS"/>
    <property type="match status" value="1"/>
</dbReference>
<evidence type="ECO:0000256" key="4">
    <source>
        <dbReference type="ARBA" id="ARBA00022679"/>
    </source>
</evidence>
<evidence type="ECO:0000313" key="13">
    <source>
        <dbReference type="Proteomes" id="UP000321721"/>
    </source>
</evidence>
<dbReference type="Pfam" id="PF13426">
    <property type="entry name" value="PAS_9"/>
    <property type="match status" value="1"/>
</dbReference>
<dbReference type="InterPro" id="IPR000700">
    <property type="entry name" value="PAS-assoc_C"/>
</dbReference>
<evidence type="ECO:0000256" key="3">
    <source>
        <dbReference type="ARBA" id="ARBA00022553"/>
    </source>
</evidence>
<dbReference type="SUPFAM" id="SSF55874">
    <property type="entry name" value="ATPase domain of HSP90 chaperone/DNA topoisomerase II/histidine kinase"/>
    <property type="match status" value="1"/>
</dbReference>
<dbReference type="GO" id="GO:0005524">
    <property type="term" value="F:ATP binding"/>
    <property type="evidence" value="ECO:0007669"/>
    <property type="project" value="UniProtKB-KW"/>
</dbReference>
<reference evidence="12 13" key="1">
    <citation type="submission" date="2019-08" db="EMBL/GenBank/DDBJ databases">
        <title>Genome of Vicingus serpentipes NCIMB 15042.</title>
        <authorList>
            <person name="Bowman J.P."/>
        </authorList>
    </citation>
    <scope>NUCLEOTIDE SEQUENCE [LARGE SCALE GENOMIC DNA]</scope>
    <source>
        <strain evidence="12 13">NCIMB 15042</strain>
    </source>
</reference>
<dbReference type="EC" id="2.7.13.3" evidence="2"/>
<dbReference type="PANTHER" id="PTHR41523:SF8">
    <property type="entry name" value="ETHYLENE RESPONSE SENSOR PROTEIN"/>
    <property type="match status" value="1"/>
</dbReference>
<dbReference type="Gene3D" id="3.30.565.10">
    <property type="entry name" value="Histidine kinase-like ATPase, C-terminal domain"/>
    <property type="match status" value="1"/>
</dbReference>
<dbReference type="SMART" id="SM00086">
    <property type="entry name" value="PAC"/>
    <property type="match status" value="1"/>
</dbReference>
<dbReference type="PANTHER" id="PTHR41523">
    <property type="entry name" value="TWO-COMPONENT SYSTEM SENSOR PROTEIN"/>
    <property type="match status" value="1"/>
</dbReference>
<comment type="catalytic activity">
    <reaction evidence="1">
        <text>ATP + protein L-histidine = ADP + protein N-phospho-L-histidine.</text>
        <dbReference type="EC" id="2.7.13.3"/>
    </reaction>
</comment>
<dbReference type="InterPro" id="IPR005467">
    <property type="entry name" value="His_kinase_dom"/>
</dbReference>
<dbReference type="Pfam" id="PF02518">
    <property type="entry name" value="HATPase_c"/>
    <property type="match status" value="1"/>
</dbReference>
<dbReference type="GO" id="GO:0004673">
    <property type="term" value="F:protein histidine kinase activity"/>
    <property type="evidence" value="ECO:0007669"/>
    <property type="project" value="UniProtKB-EC"/>
</dbReference>
<evidence type="ECO:0000256" key="6">
    <source>
        <dbReference type="ARBA" id="ARBA00022777"/>
    </source>
</evidence>
<dbReference type="SMART" id="SM00387">
    <property type="entry name" value="HATPase_c"/>
    <property type="match status" value="1"/>
</dbReference>
<protein>
    <recommendedName>
        <fullName evidence="2">histidine kinase</fullName>
        <ecNumber evidence="2">2.7.13.3</ecNumber>
    </recommendedName>
</protein>
<evidence type="ECO:0000256" key="7">
    <source>
        <dbReference type="ARBA" id="ARBA00022840"/>
    </source>
</evidence>
<dbReference type="PROSITE" id="PS50113">
    <property type="entry name" value="PAC"/>
    <property type="match status" value="1"/>
</dbReference>
<keyword evidence="8" id="KW-0843">Virulence</keyword>
<dbReference type="CDD" id="cd00130">
    <property type="entry name" value="PAS"/>
    <property type="match status" value="1"/>
</dbReference>
<evidence type="ECO:0000313" key="12">
    <source>
        <dbReference type="EMBL" id="TXB66615.1"/>
    </source>
</evidence>
<name>A0A5C6RX98_9FLAO</name>
<sequence length="333" mass="37822">MGETNHENKLEASLFKNMIRNNWNAVVFANMNNIVDYVNPAACKLYGYEEHELLGQTTDIFNSNLTHNTDEIVASIKEKAYWYGEIIQKKKDGSNFTALLSVQLIFNENNEPIGFASNSKDITLDIETATQLQKTIEDKEILLRELHHRVKNNLALILGILNLQTSQYENSSCSNLIEDFKNRVEALATLHNTLYQVENLKAVDLKVFIEDLCANLSRSFKNEQTEVNLKLVLDNYNAEISNAIPMGLIINEVITNSYKHAFKLKKNGVIEITLHSKNNKTELIIHDNGSGFDFDTESTKSLGLTLIKDLSEQIDANYSFEKNQGTKFTLHLN</sequence>
<keyword evidence="6" id="KW-0418">Kinase</keyword>
<dbReference type="SUPFAM" id="SSF55785">
    <property type="entry name" value="PYP-like sensor domain (PAS domain)"/>
    <property type="match status" value="1"/>
</dbReference>